<dbReference type="CDD" id="cd00657">
    <property type="entry name" value="Ferritin_like"/>
    <property type="match status" value="1"/>
</dbReference>
<dbReference type="PANTHER" id="PTHR42782:SF4">
    <property type="entry name" value="DUF455 DOMAIN-CONTAINING PROTEIN"/>
    <property type="match status" value="1"/>
</dbReference>
<dbReference type="RefSeq" id="WP_127567409.1">
    <property type="nucleotide sequence ID" value="NZ_BMFB01000003.1"/>
</dbReference>
<dbReference type="KEGG" id="gak:X907_1932"/>
<dbReference type="InterPro" id="IPR011197">
    <property type="entry name" value="UCP012318"/>
</dbReference>
<accession>A0A3T0EAF9</accession>
<dbReference type="EMBL" id="CP018911">
    <property type="protein sequence ID" value="AZU04455.1"/>
    <property type="molecule type" value="Genomic_DNA"/>
</dbReference>
<dbReference type="SUPFAM" id="SSF47240">
    <property type="entry name" value="Ferritin-like"/>
    <property type="match status" value="1"/>
</dbReference>
<protein>
    <submittedName>
        <fullName evidence="1">Uncharacterized protein</fullName>
    </submittedName>
</protein>
<dbReference type="Proteomes" id="UP000286954">
    <property type="component" value="Chromosome"/>
</dbReference>
<dbReference type="OrthoDB" id="9778629at2"/>
<dbReference type="InterPro" id="IPR009078">
    <property type="entry name" value="Ferritin-like_SF"/>
</dbReference>
<gene>
    <name evidence="1" type="ORF">X907_1932</name>
</gene>
<organism evidence="1 2">
    <name type="scientific">Glycocaulis alkaliphilus</name>
    <dbReference type="NCBI Taxonomy" id="1434191"/>
    <lineage>
        <taxon>Bacteria</taxon>
        <taxon>Pseudomonadati</taxon>
        <taxon>Pseudomonadota</taxon>
        <taxon>Alphaproteobacteria</taxon>
        <taxon>Maricaulales</taxon>
        <taxon>Maricaulaceae</taxon>
        <taxon>Glycocaulis</taxon>
    </lineage>
</organism>
<dbReference type="PIRSF" id="PIRSF012318">
    <property type="entry name" value="UCP012318"/>
    <property type="match status" value="1"/>
</dbReference>
<name>A0A3T0EAF9_9PROT</name>
<dbReference type="InterPro" id="IPR007402">
    <property type="entry name" value="DUF455"/>
</dbReference>
<evidence type="ECO:0000313" key="2">
    <source>
        <dbReference type="Proteomes" id="UP000286954"/>
    </source>
</evidence>
<dbReference type="AlphaFoldDB" id="A0A3T0EAF9"/>
<sequence length="271" mass="29798">MSVSAQDAIIAVLQSAEPQAKAQRARETASLWDGGALAFDPDWHDHVPDRPARPERPRLVPPARVPRRRLNSEAGRAALLHAVAHIEFNAIDLAFDMALRFGSAAELEGDARHAFLTDWIRIGDDEARHFQMVSVRLSELGTAYGDLDAHDGLWAAAMATSDDIAARLAIAPLVLEARGLDVTPGMIERLQSAGDDDSANILRTIYTEEIGHVAAGRRWLDHVCEQRGENARETFHRLVRERFPGGLKLPVNALARAEAGLEPDFYETLLP</sequence>
<evidence type="ECO:0000313" key="1">
    <source>
        <dbReference type="EMBL" id="AZU04455.1"/>
    </source>
</evidence>
<dbReference type="Pfam" id="PF04305">
    <property type="entry name" value="DUF455"/>
    <property type="match status" value="1"/>
</dbReference>
<reference evidence="1 2" key="1">
    <citation type="submission" date="2016-12" db="EMBL/GenBank/DDBJ databases">
        <title>The genome of dimorphic prosthecate Glycocaulis alkaliphilus 6b-8t, isolated from crude oil dictates its adaptability in petroleum environments.</title>
        <authorList>
            <person name="Wu X.-L."/>
            <person name="Geng S."/>
        </authorList>
    </citation>
    <scope>NUCLEOTIDE SEQUENCE [LARGE SCALE GENOMIC DNA]</scope>
    <source>
        <strain evidence="1 2">6B-8</strain>
    </source>
</reference>
<keyword evidence="2" id="KW-1185">Reference proteome</keyword>
<proteinExistence type="predicted"/>
<dbReference type="PANTHER" id="PTHR42782">
    <property type="entry name" value="SI:CH73-314G15.3"/>
    <property type="match status" value="1"/>
</dbReference>